<evidence type="ECO:0000313" key="13">
    <source>
        <dbReference type="Proteomes" id="UP000005408"/>
    </source>
</evidence>
<keyword evidence="6" id="KW-0375">Hydrogen ion transport</keyword>
<evidence type="ECO:0000256" key="8">
    <source>
        <dbReference type="ARBA" id="ARBA00023065"/>
    </source>
</evidence>
<dbReference type="EnsemblMetazoa" id="G16763.6">
    <property type="protein sequence ID" value="G16763.6:cds"/>
    <property type="gene ID" value="G16763"/>
</dbReference>
<sequence>MADNVLCIGRFLRVLAHPIFPTTLKPVQNDSGKKVAFLLFMHIISSLFVFIGVFAADQAISAEANTGNWVIVMTFVTLGFASLVALTVRGCQNKLKLQGKKTSSTTDPSLNLRIIFLWIFGLAVTIHVSINFAIYIECIGSFTLRSERVVLSFLSNVIMLLFLLVQTSFISYFRNSLFVHDSIVNIASIMILAANFALWFNTMVSNINVFDLSKNATVPQYSNESYCFRTSRIQRELSRKVTPYLLPPRLEFCILASSFIIAFWRWPVESDEETFDNEVARGERDEYQILSPHNRHDVKGPHIFIMVIALLINTPLSVAKILQAFVFSWKNESVFFVMHLGECFSAICSIVAIYVCSYILTKGFNCCWRPSKLTTNEYVLILASSGMVAYYMFGFLTALASPGPVKMLVFTRTVGMFESYLQTHFLIKIKRYSTIGRSSIVISSAGILLMITNLTYWFLTSYNPRTVATDLELELVERKSWLYIQNTLVPLFTFYRLFSGMMSYSIYSRFRPR</sequence>
<evidence type="ECO:0000256" key="2">
    <source>
        <dbReference type="ARBA" id="ARBA00006513"/>
    </source>
</evidence>
<evidence type="ECO:0000256" key="7">
    <source>
        <dbReference type="ARBA" id="ARBA00022989"/>
    </source>
</evidence>
<evidence type="ECO:0000256" key="3">
    <source>
        <dbReference type="ARBA" id="ARBA00022448"/>
    </source>
</evidence>
<evidence type="ECO:0000256" key="9">
    <source>
        <dbReference type="ARBA" id="ARBA00023136"/>
    </source>
</evidence>
<feature type="transmembrane region" description="Helical" evidence="11">
    <location>
        <begin position="68"/>
        <end position="89"/>
    </location>
</feature>
<dbReference type="Proteomes" id="UP000005408">
    <property type="component" value="Unassembled WGS sequence"/>
</dbReference>
<comment type="similarity">
    <text evidence="2">Belongs to the otopetrin family.</text>
</comment>
<accession>A0A8W8J4W0</accession>
<organism evidence="12 13">
    <name type="scientific">Magallana gigas</name>
    <name type="common">Pacific oyster</name>
    <name type="synonym">Crassostrea gigas</name>
    <dbReference type="NCBI Taxonomy" id="29159"/>
    <lineage>
        <taxon>Eukaryota</taxon>
        <taxon>Metazoa</taxon>
        <taxon>Spiralia</taxon>
        <taxon>Lophotrochozoa</taxon>
        <taxon>Mollusca</taxon>
        <taxon>Bivalvia</taxon>
        <taxon>Autobranchia</taxon>
        <taxon>Pteriomorphia</taxon>
        <taxon>Ostreida</taxon>
        <taxon>Ostreoidea</taxon>
        <taxon>Ostreidae</taxon>
        <taxon>Magallana</taxon>
    </lineage>
</organism>
<keyword evidence="10" id="KW-0407">Ion channel</keyword>
<feature type="transmembrane region" description="Helical" evidence="11">
    <location>
        <begin position="378"/>
        <end position="401"/>
    </location>
</feature>
<keyword evidence="9 11" id="KW-0472">Membrane</keyword>
<evidence type="ECO:0000256" key="5">
    <source>
        <dbReference type="ARBA" id="ARBA00022692"/>
    </source>
</evidence>
<evidence type="ECO:0000256" key="4">
    <source>
        <dbReference type="ARBA" id="ARBA00022475"/>
    </source>
</evidence>
<feature type="transmembrane region" description="Helical" evidence="11">
    <location>
        <begin position="439"/>
        <end position="459"/>
    </location>
</feature>
<name>A0A8W8J4W0_MAGGI</name>
<dbReference type="EnsemblMetazoa" id="G16763.3">
    <property type="protein sequence ID" value="G16763.3:cds"/>
    <property type="gene ID" value="G16763"/>
</dbReference>
<keyword evidence="5 11" id="KW-0812">Transmembrane</keyword>
<evidence type="ECO:0000313" key="12">
    <source>
        <dbReference type="EnsemblMetazoa" id="G16763.3:cds"/>
    </source>
</evidence>
<keyword evidence="3" id="KW-0813">Transport</keyword>
<feature type="transmembrane region" description="Helical" evidence="11">
    <location>
        <begin position="488"/>
        <end position="507"/>
    </location>
</feature>
<keyword evidence="13" id="KW-1185">Reference proteome</keyword>
<evidence type="ECO:0008006" key="14">
    <source>
        <dbReference type="Google" id="ProtNLM"/>
    </source>
</evidence>
<keyword evidence="7 11" id="KW-1133">Transmembrane helix</keyword>
<dbReference type="GO" id="GO:0015252">
    <property type="term" value="F:proton channel activity"/>
    <property type="evidence" value="ECO:0007669"/>
    <property type="project" value="InterPro"/>
</dbReference>
<evidence type="ECO:0000256" key="1">
    <source>
        <dbReference type="ARBA" id="ARBA00004651"/>
    </source>
</evidence>
<feature type="transmembrane region" description="Helical" evidence="11">
    <location>
        <begin position="148"/>
        <end position="165"/>
    </location>
</feature>
<dbReference type="PANTHER" id="PTHR21522">
    <property type="entry name" value="PROTON CHANNEL OTOP"/>
    <property type="match status" value="1"/>
</dbReference>
<evidence type="ECO:0000256" key="11">
    <source>
        <dbReference type="SAM" id="Phobius"/>
    </source>
</evidence>
<feature type="transmembrane region" description="Helical" evidence="11">
    <location>
        <begin position="407"/>
        <end position="427"/>
    </location>
</feature>
<dbReference type="EnsemblMetazoa" id="G16763.2">
    <property type="protein sequence ID" value="G16763.2:cds"/>
    <property type="gene ID" value="G16763"/>
</dbReference>
<feature type="transmembrane region" description="Helical" evidence="11">
    <location>
        <begin position="303"/>
        <end position="322"/>
    </location>
</feature>
<evidence type="ECO:0000256" key="6">
    <source>
        <dbReference type="ARBA" id="ARBA00022781"/>
    </source>
</evidence>
<reference evidence="12" key="1">
    <citation type="submission" date="2022-08" db="UniProtKB">
        <authorList>
            <consortium name="EnsemblMetazoa"/>
        </authorList>
    </citation>
    <scope>IDENTIFICATION</scope>
    <source>
        <strain evidence="12">05x7-T-G4-1.051#20</strain>
    </source>
</reference>
<comment type="subcellular location">
    <subcellularLocation>
        <location evidence="1">Cell membrane</location>
        <topology evidence="1">Multi-pass membrane protein</topology>
    </subcellularLocation>
</comment>
<dbReference type="GO" id="GO:0005886">
    <property type="term" value="C:plasma membrane"/>
    <property type="evidence" value="ECO:0007669"/>
    <property type="project" value="UniProtKB-SubCell"/>
</dbReference>
<dbReference type="AlphaFoldDB" id="A0A8W8J4W0"/>
<feature type="transmembrane region" description="Helical" evidence="11">
    <location>
        <begin position="177"/>
        <end position="200"/>
    </location>
</feature>
<evidence type="ECO:0000256" key="10">
    <source>
        <dbReference type="ARBA" id="ARBA00023303"/>
    </source>
</evidence>
<dbReference type="InterPro" id="IPR004878">
    <property type="entry name" value="Otopetrin"/>
</dbReference>
<feature type="transmembrane region" description="Helical" evidence="11">
    <location>
        <begin position="334"/>
        <end position="357"/>
    </location>
</feature>
<keyword evidence="4" id="KW-1003">Cell membrane</keyword>
<feature type="transmembrane region" description="Helical" evidence="11">
    <location>
        <begin position="35"/>
        <end position="56"/>
    </location>
</feature>
<protein>
    <recommendedName>
        <fullName evidence="14">Otopetrin-2</fullName>
    </recommendedName>
</protein>
<dbReference type="PANTHER" id="PTHR21522:SF32">
    <property type="entry name" value="OTOPETRIN-2"/>
    <property type="match status" value="1"/>
</dbReference>
<dbReference type="EnsemblMetazoa" id="G16763.5">
    <property type="protein sequence ID" value="G16763.5:cds"/>
    <property type="gene ID" value="G16763"/>
</dbReference>
<feature type="transmembrane region" description="Helical" evidence="11">
    <location>
        <begin position="110"/>
        <end position="136"/>
    </location>
</feature>
<proteinExistence type="inferred from homology"/>
<keyword evidence="8" id="KW-0406">Ion transport</keyword>